<evidence type="ECO:0000256" key="2">
    <source>
        <dbReference type="SAM" id="SignalP"/>
    </source>
</evidence>
<evidence type="ECO:0008006" key="5">
    <source>
        <dbReference type="Google" id="ProtNLM"/>
    </source>
</evidence>
<keyword evidence="1" id="KW-0802">TPR repeat</keyword>
<keyword evidence="2" id="KW-0732">Signal</keyword>
<evidence type="ECO:0000313" key="4">
    <source>
        <dbReference type="Proteomes" id="UP000297762"/>
    </source>
</evidence>
<evidence type="ECO:0000256" key="1">
    <source>
        <dbReference type="PROSITE-ProRule" id="PRU00339"/>
    </source>
</evidence>
<dbReference type="EMBL" id="RQGF01000042">
    <property type="protein sequence ID" value="TGL58369.1"/>
    <property type="molecule type" value="Genomic_DNA"/>
</dbReference>
<dbReference type="OrthoDB" id="316520at2"/>
<sequence>MKNKPQKSGAILLFLLSLCISCSSLLKREDYIPAKNEWTKADPKSALKEFPSGESGSFITVLEKATIGLFAGEKNISKLQDLAEENKSRLRFSASRELRSFFYMETPEGYYASEAEIIYLHILLGFYYAKKEQYEEALVEARYAANLLNGEWSAEGQFDDPTLRILLGVLWTACGEWQDAKIDFRAALRLSPKTGWLRQYAYSDQPPKEVLLVFGGAGPEPFMDPEANLNFVRGLRKLNFRFRGNRSELSWSDLDGNQDKLLLGPSTPNWYQRHLDRDNSMHEIIDDSKYFQLVTFSTAKQASILTAKITGSILVGTLIVGVGGGIAYLGAQANSGEAVGFGALIAISGVQLAAKMIDDAVATSREEFSKDLDVSSDYRFVRFLPEYVWLSFSKKSLRFPKIQDKKRQKDISVLTSFGKIPVTIGFYPDQIEEEKKSDVSNN</sequence>
<dbReference type="Proteomes" id="UP000297762">
    <property type="component" value="Unassembled WGS sequence"/>
</dbReference>
<feature type="chain" id="PRO_5020267990" description="Tetratricopeptide repeat protein" evidence="2">
    <location>
        <begin position="27"/>
        <end position="442"/>
    </location>
</feature>
<name>A0A4R9K053_9LEPT</name>
<evidence type="ECO:0000313" key="3">
    <source>
        <dbReference type="EMBL" id="TGL58369.1"/>
    </source>
</evidence>
<dbReference type="SUPFAM" id="SSF48452">
    <property type="entry name" value="TPR-like"/>
    <property type="match status" value="1"/>
</dbReference>
<dbReference type="InterPro" id="IPR011990">
    <property type="entry name" value="TPR-like_helical_dom_sf"/>
</dbReference>
<dbReference type="RefSeq" id="WP_135651375.1">
    <property type="nucleotide sequence ID" value="NZ_RQGF01000042.1"/>
</dbReference>
<dbReference type="PROSITE" id="PS50005">
    <property type="entry name" value="TPR"/>
    <property type="match status" value="1"/>
</dbReference>
<proteinExistence type="predicted"/>
<comment type="caution">
    <text evidence="3">The sequence shown here is derived from an EMBL/GenBank/DDBJ whole genome shotgun (WGS) entry which is preliminary data.</text>
</comment>
<dbReference type="AlphaFoldDB" id="A0A4R9K053"/>
<feature type="repeat" description="TPR" evidence="1">
    <location>
        <begin position="161"/>
        <end position="194"/>
    </location>
</feature>
<feature type="signal peptide" evidence="2">
    <location>
        <begin position="1"/>
        <end position="26"/>
    </location>
</feature>
<protein>
    <recommendedName>
        <fullName evidence="5">Tetratricopeptide repeat protein</fullName>
    </recommendedName>
</protein>
<accession>A0A4R9K053</accession>
<keyword evidence="4" id="KW-1185">Reference proteome</keyword>
<organism evidence="3 4">
    <name type="scientific">Leptospira sarikeiensis</name>
    <dbReference type="NCBI Taxonomy" id="2484943"/>
    <lineage>
        <taxon>Bacteria</taxon>
        <taxon>Pseudomonadati</taxon>
        <taxon>Spirochaetota</taxon>
        <taxon>Spirochaetia</taxon>
        <taxon>Leptospirales</taxon>
        <taxon>Leptospiraceae</taxon>
        <taxon>Leptospira</taxon>
    </lineage>
</organism>
<dbReference type="InterPro" id="IPR019734">
    <property type="entry name" value="TPR_rpt"/>
</dbReference>
<gene>
    <name evidence="3" type="ORF">EHQ64_18960</name>
</gene>
<dbReference type="Gene3D" id="1.25.40.10">
    <property type="entry name" value="Tetratricopeptide repeat domain"/>
    <property type="match status" value="1"/>
</dbReference>
<reference evidence="3" key="1">
    <citation type="journal article" date="2019" name="PLoS Negl. Trop. Dis.">
        <title>Revisiting the worldwide diversity of Leptospira species in the environment.</title>
        <authorList>
            <person name="Vincent A.T."/>
            <person name="Schiettekatte O."/>
            <person name="Bourhy P."/>
            <person name="Veyrier F.J."/>
            <person name="Picardeau M."/>
        </authorList>
    </citation>
    <scope>NUCLEOTIDE SEQUENCE [LARGE SCALE GENOMIC DNA]</scope>
    <source>
        <strain evidence="3">201702455</strain>
    </source>
</reference>